<dbReference type="PANTHER" id="PTHR46599">
    <property type="entry name" value="PIGGYBAC TRANSPOSABLE ELEMENT-DERIVED PROTEIN 4"/>
    <property type="match status" value="1"/>
</dbReference>
<comment type="caution">
    <text evidence="3">The sequence shown here is derived from an EMBL/GenBank/DDBJ whole genome shotgun (WGS) entry which is preliminary data.</text>
</comment>
<feature type="compositionally biased region" description="Polar residues" evidence="1">
    <location>
        <begin position="216"/>
        <end position="225"/>
    </location>
</feature>
<evidence type="ECO:0000259" key="2">
    <source>
        <dbReference type="Pfam" id="PF13843"/>
    </source>
</evidence>
<reference evidence="3" key="1">
    <citation type="journal article" date="2023" name="G3 (Bethesda)">
        <title>A reference genome for the long-term kleptoplast-retaining sea slug Elysia crispata morphotype clarki.</title>
        <authorList>
            <person name="Eastman K.E."/>
            <person name="Pendleton A.L."/>
            <person name="Shaikh M.A."/>
            <person name="Suttiyut T."/>
            <person name="Ogas R."/>
            <person name="Tomko P."/>
            <person name="Gavelis G."/>
            <person name="Widhalm J.R."/>
            <person name="Wisecaver J.H."/>
        </authorList>
    </citation>
    <scope>NUCLEOTIDE SEQUENCE</scope>
    <source>
        <strain evidence="3">ECLA1</strain>
    </source>
</reference>
<dbReference type="AlphaFoldDB" id="A0AAE1AP12"/>
<organism evidence="3 4">
    <name type="scientific">Elysia crispata</name>
    <name type="common">lettuce slug</name>
    <dbReference type="NCBI Taxonomy" id="231223"/>
    <lineage>
        <taxon>Eukaryota</taxon>
        <taxon>Metazoa</taxon>
        <taxon>Spiralia</taxon>
        <taxon>Lophotrochozoa</taxon>
        <taxon>Mollusca</taxon>
        <taxon>Gastropoda</taxon>
        <taxon>Heterobranchia</taxon>
        <taxon>Euthyneura</taxon>
        <taxon>Panpulmonata</taxon>
        <taxon>Sacoglossa</taxon>
        <taxon>Placobranchoidea</taxon>
        <taxon>Plakobranchidae</taxon>
        <taxon>Elysia</taxon>
    </lineage>
</organism>
<dbReference type="Pfam" id="PF13843">
    <property type="entry name" value="DDE_Tnp_1_7"/>
    <property type="match status" value="1"/>
</dbReference>
<feature type="compositionally biased region" description="Acidic residues" evidence="1">
    <location>
        <begin position="1"/>
        <end position="34"/>
    </location>
</feature>
<sequence>MENESLDFDMNDSPDASSDDWETEDESTSSEDEVSPLRPSVSHNTNIPEQRQDLTYGCIDPGPKSPIPSFKPARPPGLYLSDEPMTRQDKRKFLTAGAFFRLFFCTEMMVQICKFTNEYAQQHGPNKPYFFKNWQEVTPEELYTFFGLLMYMTQVGRWTGFDVMGYIEAQHGSGCIIKGELGLNGYTIVHIRHPPKRTSNSKPLLLCRRERGTGGNTSLRGQLSTVRELEDQTERGGLGRGGFTTAAAPMTTSVGLGLHYRPLTLCLNP</sequence>
<feature type="region of interest" description="Disordered" evidence="1">
    <location>
        <begin position="212"/>
        <end position="244"/>
    </location>
</feature>
<name>A0AAE1AP12_9GAST</name>
<accession>A0AAE1AP12</accession>
<evidence type="ECO:0000313" key="4">
    <source>
        <dbReference type="Proteomes" id="UP001283361"/>
    </source>
</evidence>
<evidence type="ECO:0000256" key="1">
    <source>
        <dbReference type="SAM" id="MobiDB-lite"/>
    </source>
</evidence>
<dbReference type="EMBL" id="JAWDGP010001522">
    <property type="protein sequence ID" value="KAK3790641.1"/>
    <property type="molecule type" value="Genomic_DNA"/>
</dbReference>
<feature type="domain" description="PiggyBac transposable element-derived protein" evidence="2">
    <location>
        <begin position="98"/>
        <end position="155"/>
    </location>
</feature>
<proteinExistence type="predicted"/>
<keyword evidence="4" id="KW-1185">Reference proteome</keyword>
<dbReference type="InterPro" id="IPR029526">
    <property type="entry name" value="PGBD"/>
</dbReference>
<gene>
    <name evidence="3" type="ORF">RRG08_048767</name>
</gene>
<dbReference type="Proteomes" id="UP001283361">
    <property type="component" value="Unassembled WGS sequence"/>
</dbReference>
<evidence type="ECO:0000313" key="3">
    <source>
        <dbReference type="EMBL" id="KAK3790641.1"/>
    </source>
</evidence>
<feature type="region of interest" description="Disordered" evidence="1">
    <location>
        <begin position="1"/>
        <end position="59"/>
    </location>
</feature>
<protein>
    <recommendedName>
        <fullName evidence="2">PiggyBac transposable element-derived protein domain-containing protein</fullName>
    </recommendedName>
</protein>
<dbReference type="PANTHER" id="PTHR46599:SF3">
    <property type="entry name" value="PIGGYBAC TRANSPOSABLE ELEMENT-DERIVED PROTEIN 4"/>
    <property type="match status" value="1"/>
</dbReference>